<proteinExistence type="inferred from homology"/>
<dbReference type="Pfam" id="PF00612">
    <property type="entry name" value="IQ"/>
    <property type="match status" value="1"/>
</dbReference>
<name>A0AAV3YRU6_9GAST</name>
<evidence type="ECO:0000256" key="7">
    <source>
        <dbReference type="ARBA" id="ARBA00023212"/>
    </source>
</evidence>
<keyword evidence="10" id="KW-0175">Coiled coil</keyword>
<dbReference type="GO" id="GO:0031514">
    <property type="term" value="C:motile cilium"/>
    <property type="evidence" value="ECO:0007669"/>
    <property type="project" value="TreeGrafter"/>
</dbReference>
<dbReference type="SMART" id="SM00015">
    <property type="entry name" value="IQ"/>
    <property type="match status" value="1"/>
</dbReference>
<comment type="similarity">
    <text evidence="2">Belongs to the DRC9 family.</text>
</comment>
<sequence length="102" mass="12452">MEKYENDLAVLNVSLEELYAALHKDRQRSKYLQDVIKRHEPIVMEERRLQSLEDKKELLRQRQRRASVRIQAWWRGTMVRKELGRFRPVKEKPHKAKNSKKK</sequence>
<evidence type="ECO:0000256" key="9">
    <source>
        <dbReference type="ARBA" id="ARBA00032183"/>
    </source>
</evidence>
<comment type="subcellular location">
    <subcellularLocation>
        <location evidence="1">Cytoplasm</location>
        <location evidence="1">Cytoskeleton</location>
        <location evidence="1">Flagellum axoneme</location>
    </subcellularLocation>
</comment>
<dbReference type="GO" id="GO:0044782">
    <property type="term" value="P:cilium organization"/>
    <property type="evidence" value="ECO:0007669"/>
    <property type="project" value="TreeGrafter"/>
</dbReference>
<evidence type="ECO:0000256" key="8">
    <source>
        <dbReference type="ARBA" id="ARBA00023273"/>
    </source>
</evidence>
<gene>
    <name evidence="11" type="ORF">PoB_001167000</name>
</gene>
<keyword evidence="12" id="KW-1185">Reference proteome</keyword>
<evidence type="ECO:0000313" key="12">
    <source>
        <dbReference type="Proteomes" id="UP000735302"/>
    </source>
</evidence>
<reference evidence="11 12" key="1">
    <citation type="journal article" date="2021" name="Elife">
        <title>Chloroplast acquisition without the gene transfer in kleptoplastic sea slugs, Plakobranchus ocellatus.</title>
        <authorList>
            <person name="Maeda T."/>
            <person name="Takahashi S."/>
            <person name="Yoshida T."/>
            <person name="Shimamura S."/>
            <person name="Takaki Y."/>
            <person name="Nagai Y."/>
            <person name="Toyoda A."/>
            <person name="Suzuki Y."/>
            <person name="Arimoto A."/>
            <person name="Ishii H."/>
            <person name="Satoh N."/>
            <person name="Nishiyama T."/>
            <person name="Hasebe M."/>
            <person name="Maruyama T."/>
            <person name="Minagawa J."/>
            <person name="Obokata J."/>
            <person name="Shigenobu S."/>
        </authorList>
    </citation>
    <scope>NUCLEOTIDE SEQUENCE [LARGE SCALE GENOMIC DNA]</scope>
</reference>
<dbReference type="PANTHER" id="PTHR14871:SF1">
    <property type="entry name" value="DYNEIN REGULATORY COMPLEX PROTEIN 9"/>
    <property type="match status" value="1"/>
</dbReference>
<dbReference type="InterPro" id="IPR000048">
    <property type="entry name" value="IQ_motif_EF-hand-BS"/>
</dbReference>
<accession>A0AAV3YRU6</accession>
<evidence type="ECO:0000256" key="5">
    <source>
        <dbReference type="ARBA" id="ARBA00022846"/>
    </source>
</evidence>
<dbReference type="GO" id="GO:0005737">
    <property type="term" value="C:cytoplasm"/>
    <property type="evidence" value="ECO:0007669"/>
    <property type="project" value="TreeGrafter"/>
</dbReference>
<evidence type="ECO:0000256" key="6">
    <source>
        <dbReference type="ARBA" id="ARBA00023069"/>
    </source>
</evidence>
<dbReference type="InterPro" id="IPR042618">
    <property type="entry name" value="IQCG"/>
</dbReference>
<dbReference type="EMBL" id="BLXT01001379">
    <property type="protein sequence ID" value="GFN85164.1"/>
    <property type="molecule type" value="Genomic_DNA"/>
</dbReference>
<evidence type="ECO:0000256" key="1">
    <source>
        <dbReference type="ARBA" id="ARBA00004611"/>
    </source>
</evidence>
<keyword evidence="7" id="KW-0206">Cytoskeleton</keyword>
<evidence type="ECO:0000256" key="2">
    <source>
        <dbReference type="ARBA" id="ARBA00008222"/>
    </source>
</evidence>
<keyword evidence="6" id="KW-0969">Cilium</keyword>
<evidence type="ECO:0000313" key="11">
    <source>
        <dbReference type="EMBL" id="GFN85164.1"/>
    </source>
</evidence>
<organism evidence="11 12">
    <name type="scientific">Plakobranchus ocellatus</name>
    <dbReference type="NCBI Taxonomy" id="259542"/>
    <lineage>
        <taxon>Eukaryota</taxon>
        <taxon>Metazoa</taxon>
        <taxon>Spiralia</taxon>
        <taxon>Lophotrochozoa</taxon>
        <taxon>Mollusca</taxon>
        <taxon>Gastropoda</taxon>
        <taxon>Heterobranchia</taxon>
        <taxon>Euthyneura</taxon>
        <taxon>Panpulmonata</taxon>
        <taxon>Sacoglossa</taxon>
        <taxon>Placobranchoidea</taxon>
        <taxon>Plakobranchidae</taxon>
        <taxon>Plakobranchus</taxon>
    </lineage>
</organism>
<dbReference type="CDD" id="cd23766">
    <property type="entry name" value="IQCG"/>
    <property type="match status" value="1"/>
</dbReference>
<evidence type="ECO:0000256" key="10">
    <source>
        <dbReference type="SAM" id="Coils"/>
    </source>
</evidence>
<comment type="caution">
    <text evidence="11">The sequence shown here is derived from an EMBL/GenBank/DDBJ whole genome shotgun (WGS) entry which is preliminary data.</text>
</comment>
<keyword evidence="8" id="KW-0966">Cell projection</keyword>
<evidence type="ECO:0000256" key="4">
    <source>
        <dbReference type="ARBA" id="ARBA00022490"/>
    </source>
</evidence>
<dbReference type="PROSITE" id="PS50096">
    <property type="entry name" value="IQ"/>
    <property type="match status" value="1"/>
</dbReference>
<feature type="coiled-coil region" evidence="10">
    <location>
        <begin position="1"/>
        <end position="69"/>
    </location>
</feature>
<dbReference type="AlphaFoldDB" id="A0AAV3YRU6"/>
<keyword evidence="4" id="KW-0963">Cytoplasm</keyword>
<dbReference type="PANTHER" id="PTHR14871">
    <property type="entry name" value="DYNEIN REGULATORY COMPLEX PROTEIN 9"/>
    <property type="match status" value="1"/>
</dbReference>
<protein>
    <recommendedName>
        <fullName evidence="3">Dynein regulatory complex protein 9</fullName>
    </recommendedName>
    <alternativeName>
        <fullName evidence="9">IQ domain-containing protein G</fullName>
    </alternativeName>
</protein>
<evidence type="ECO:0000256" key="3">
    <source>
        <dbReference type="ARBA" id="ARBA00013738"/>
    </source>
</evidence>
<keyword evidence="5" id="KW-0282">Flagellum</keyword>
<dbReference type="Proteomes" id="UP000735302">
    <property type="component" value="Unassembled WGS sequence"/>
</dbReference>